<evidence type="ECO:0000256" key="2">
    <source>
        <dbReference type="ARBA" id="ARBA00022692"/>
    </source>
</evidence>
<dbReference type="InterPro" id="IPR006214">
    <property type="entry name" value="Bax_inhibitor_1-related"/>
</dbReference>
<dbReference type="GO" id="GO:0016020">
    <property type="term" value="C:membrane"/>
    <property type="evidence" value="ECO:0007669"/>
    <property type="project" value="UniProtKB-SubCell"/>
</dbReference>
<reference evidence="6" key="3">
    <citation type="submission" date="2015-04" db="EMBL/GenBank/DDBJ databases">
        <authorList>
            <consortium name="FlyBase"/>
        </authorList>
    </citation>
    <scope>NUCLEOTIDE SEQUENCE</scope>
    <source>
        <strain evidence="6">W501</strain>
    </source>
</reference>
<comment type="similarity">
    <text evidence="5">Belongs to the BI1 family.</text>
</comment>
<feature type="transmembrane region" description="Helical" evidence="5">
    <location>
        <begin position="208"/>
        <end position="233"/>
    </location>
</feature>
<dbReference type="KEGG" id="dsi:Dsimw501_GD22884"/>
<proteinExistence type="inferred from homology"/>
<evidence type="ECO:0000256" key="4">
    <source>
        <dbReference type="ARBA" id="ARBA00023136"/>
    </source>
</evidence>
<accession>A0A0J9QU36</accession>
<organism evidence="6">
    <name type="scientific">Drosophila simulans</name>
    <name type="common">Fruit fly</name>
    <dbReference type="NCBI Taxonomy" id="7240"/>
    <lineage>
        <taxon>Eukaryota</taxon>
        <taxon>Metazoa</taxon>
        <taxon>Ecdysozoa</taxon>
        <taxon>Arthropoda</taxon>
        <taxon>Hexapoda</taxon>
        <taxon>Insecta</taxon>
        <taxon>Pterygota</taxon>
        <taxon>Neoptera</taxon>
        <taxon>Endopterygota</taxon>
        <taxon>Diptera</taxon>
        <taxon>Brachycera</taxon>
        <taxon>Muscomorpha</taxon>
        <taxon>Ephydroidea</taxon>
        <taxon>Drosophilidae</taxon>
        <taxon>Drosophila</taxon>
        <taxon>Sophophora</taxon>
    </lineage>
</organism>
<keyword evidence="4 5" id="KW-0472">Membrane</keyword>
<evidence type="ECO:0000256" key="5">
    <source>
        <dbReference type="RuleBase" id="RU004379"/>
    </source>
</evidence>
<keyword evidence="2 5" id="KW-0812">Transmembrane</keyword>
<protein>
    <submittedName>
        <fullName evidence="6">Uncharacterized protein</fullName>
    </submittedName>
</protein>
<feature type="transmembrane region" description="Helical" evidence="5">
    <location>
        <begin position="63"/>
        <end position="85"/>
    </location>
</feature>
<sequence>MPCCSEGSAEREPMYFEDRYSRRIFISRVLMIVAINLLMTTLILTFCVFHMGARKFLLKHWYIGLVGLGIILIFSFLMCCCSFLFRSSPCKYILLVIYVLAHACVVCTAVVRYQPKLVFIAVASCAAIVVLLFLFARFAPCDFTGCWIFVFVFSLVVMIMGIVAILFPTIRIVYASLGVLLFCLYIVIDIQLIIGGRTHKGQFDESDYVLAAMMLYSDFVFLFIFLLDLIGLIDA</sequence>
<reference evidence="6" key="1">
    <citation type="journal article" date="2013" name="Genome Res.">
        <title>A second-generation assembly of the Drosophila simulans genome provides new insights into patterns of lineage-specific divergence.</title>
        <authorList>
            <person name="Hu T.T."/>
            <person name="Eisen M.B."/>
            <person name="Thornton K.R."/>
            <person name="Andolfatto P."/>
        </authorList>
    </citation>
    <scope>NUCLEOTIDE SEQUENCE [LARGE SCALE GENOMIC DNA]</scope>
    <source>
        <strain evidence="6">W501</strain>
    </source>
</reference>
<evidence type="ECO:0000256" key="3">
    <source>
        <dbReference type="ARBA" id="ARBA00022989"/>
    </source>
</evidence>
<name>A0A0J9QU36_DROSI</name>
<feature type="transmembrane region" description="Helical" evidence="5">
    <location>
        <begin position="147"/>
        <end position="167"/>
    </location>
</feature>
<dbReference type="PANTHER" id="PTHR23291">
    <property type="entry name" value="BAX INHIBITOR-RELATED"/>
    <property type="match status" value="1"/>
</dbReference>
<feature type="transmembrane region" description="Helical" evidence="5">
    <location>
        <begin position="173"/>
        <end position="196"/>
    </location>
</feature>
<dbReference type="AlphaFoldDB" id="A0A0J9QU36"/>
<dbReference type="Pfam" id="PF01027">
    <property type="entry name" value="Bax1-I"/>
    <property type="match status" value="1"/>
</dbReference>
<comment type="subcellular location">
    <subcellularLocation>
        <location evidence="1">Membrane</location>
        <topology evidence="1">Multi-pass membrane protein</topology>
    </subcellularLocation>
</comment>
<dbReference type="Bgee" id="FBgn0194278">
    <property type="expression patterns" value="Expressed in male reproductive system and 2 other cell types or tissues"/>
</dbReference>
<reference evidence="6" key="2">
    <citation type="submission" date="2014-06" db="EMBL/GenBank/DDBJ databases">
        <authorList>
            <person name="Hu T."/>
            <person name="Eisen M.B."/>
            <person name="Thornton K.R."/>
            <person name="Andolfatto P."/>
        </authorList>
    </citation>
    <scope>NUCLEOTIDE SEQUENCE</scope>
    <source>
        <strain evidence="6">W501</strain>
    </source>
</reference>
<evidence type="ECO:0000256" key="1">
    <source>
        <dbReference type="ARBA" id="ARBA00004141"/>
    </source>
</evidence>
<dbReference type="OrthoDB" id="7933078at2759"/>
<feature type="transmembrane region" description="Helical" evidence="5">
    <location>
        <begin position="29"/>
        <end position="51"/>
    </location>
</feature>
<evidence type="ECO:0000313" key="6">
    <source>
        <dbReference type="EMBL" id="KMY87551.1"/>
    </source>
</evidence>
<feature type="transmembrane region" description="Helical" evidence="5">
    <location>
        <begin position="92"/>
        <end position="111"/>
    </location>
</feature>
<dbReference type="PANTHER" id="PTHR23291:SF47">
    <property type="entry name" value="TRANSMEMBRANE BAX INHIBITOR MOTIF CONTAINING 7"/>
    <property type="match status" value="1"/>
</dbReference>
<dbReference type="EMBL" id="CM002910">
    <property type="protein sequence ID" value="KMY87551.1"/>
    <property type="molecule type" value="Genomic_DNA"/>
</dbReference>
<keyword evidence="3 5" id="KW-1133">Transmembrane helix</keyword>
<gene>
    <name evidence="6" type="primary">Dsim\GD22884</name>
    <name evidence="6" type="ORF">Dsimw501_GD22884</name>
</gene>
<feature type="transmembrane region" description="Helical" evidence="5">
    <location>
        <begin position="117"/>
        <end position="135"/>
    </location>
</feature>
<dbReference type="Proteomes" id="UP000035880">
    <property type="component" value="Chromosome 2L"/>
</dbReference>